<reference evidence="1" key="1">
    <citation type="submission" date="2021-06" db="EMBL/GenBank/DDBJ databases">
        <authorList>
            <person name="Kallberg Y."/>
            <person name="Tangrot J."/>
            <person name="Rosling A."/>
        </authorList>
    </citation>
    <scope>NUCLEOTIDE SEQUENCE</scope>
    <source>
        <strain evidence="1">28 12/20/2015</strain>
    </source>
</reference>
<name>A0ACA9MFN9_9GLOM</name>
<dbReference type="Proteomes" id="UP000789366">
    <property type="component" value="Unassembled WGS sequence"/>
</dbReference>
<dbReference type="EMBL" id="CAJVPW010007777">
    <property type="protein sequence ID" value="CAG8585631.1"/>
    <property type="molecule type" value="Genomic_DNA"/>
</dbReference>
<organism evidence="1 2">
    <name type="scientific">Cetraspora pellucida</name>
    <dbReference type="NCBI Taxonomy" id="1433469"/>
    <lineage>
        <taxon>Eukaryota</taxon>
        <taxon>Fungi</taxon>
        <taxon>Fungi incertae sedis</taxon>
        <taxon>Mucoromycota</taxon>
        <taxon>Glomeromycotina</taxon>
        <taxon>Glomeromycetes</taxon>
        <taxon>Diversisporales</taxon>
        <taxon>Gigasporaceae</taxon>
        <taxon>Cetraspora</taxon>
    </lineage>
</organism>
<protein>
    <submittedName>
        <fullName evidence="1">17925_t:CDS:1</fullName>
    </submittedName>
</protein>
<proteinExistence type="predicted"/>
<keyword evidence="2" id="KW-1185">Reference proteome</keyword>
<sequence length="77" mass="8887">MTSFLNLVTDKEEATKYEQKEKQALKEVFINKINMSKDTTNITTNNTSKEQIISDNTVEIEDTTRQKIDEMANLQSN</sequence>
<evidence type="ECO:0000313" key="1">
    <source>
        <dbReference type="EMBL" id="CAG8585631.1"/>
    </source>
</evidence>
<evidence type="ECO:0000313" key="2">
    <source>
        <dbReference type="Proteomes" id="UP000789366"/>
    </source>
</evidence>
<feature type="non-terminal residue" evidence="1">
    <location>
        <position position="77"/>
    </location>
</feature>
<gene>
    <name evidence="1" type="ORF">SPELUC_LOCUS6552</name>
</gene>
<comment type="caution">
    <text evidence="1">The sequence shown here is derived from an EMBL/GenBank/DDBJ whole genome shotgun (WGS) entry which is preliminary data.</text>
</comment>
<accession>A0ACA9MFN9</accession>